<feature type="domain" description="SHSP" evidence="3">
    <location>
        <begin position="34"/>
        <end position="150"/>
    </location>
</feature>
<protein>
    <submittedName>
        <fullName evidence="5">Heat shock protein Hsp20</fullName>
    </submittedName>
    <submittedName>
        <fullName evidence="4">Hsp20/alpha crystallin family protein</fullName>
    </submittedName>
</protein>
<comment type="similarity">
    <text evidence="1 2">Belongs to the small heat shock protein (HSP20) family.</text>
</comment>
<dbReference type="Gene3D" id="2.60.40.790">
    <property type="match status" value="1"/>
</dbReference>
<evidence type="ECO:0000256" key="2">
    <source>
        <dbReference type="RuleBase" id="RU003616"/>
    </source>
</evidence>
<dbReference type="EMBL" id="DYUX01000023">
    <property type="protein sequence ID" value="HJG42083.1"/>
    <property type="molecule type" value="Genomic_DNA"/>
</dbReference>
<dbReference type="EMBL" id="JGYX01000002">
    <property type="protein sequence ID" value="KFI61115.1"/>
    <property type="molecule type" value="Genomic_DNA"/>
</dbReference>
<dbReference type="SUPFAM" id="SSF49764">
    <property type="entry name" value="HSP20-like chaperones"/>
    <property type="match status" value="1"/>
</dbReference>
<keyword evidence="7" id="KW-1185">Reference proteome</keyword>
<accession>A0A087AQR5</accession>
<reference evidence="6 8" key="2">
    <citation type="submission" date="2019-01" db="EMBL/GenBank/DDBJ databases">
        <title>Complete genome sequence of Bifidobacterium gallinarum CACC 514.</title>
        <authorList>
            <person name="Jung M."/>
        </authorList>
    </citation>
    <scope>NUCLEOTIDE SEQUENCE [LARGE SCALE GENOMIC DNA]</scope>
    <source>
        <strain evidence="6 8">CACC 514</strain>
    </source>
</reference>
<dbReference type="STRING" id="78344.BIGA_0543"/>
<evidence type="ECO:0000313" key="5">
    <source>
        <dbReference type="EMBL" id="KFI61115.1"/>
    </source>
</evidence>
<sequence length="151" mass="17104">MAMFPSLMHDSLFGDLFDDPFFTGLRRVSDTPGTVVSGSMMNTDVRETDKGYAVDIDMPGFKKEDIAVELKNGYLTVSAHRDTHHDEKNDNGRWLRRERYVGSCSRSFYVGENVKDTDIHASYKDGTLCLELPKPEARQQVEQKHTIAIEG</sequence>
<evidence type="ECO:0000313" key="7">
    <source>
        <dbReference type="Proteomes" id="UP000029046"/>
    </source>
</evidence>
<dbReference type="EMBL" id="CP035464">
    <property type="protein sequence ID" value="QAY32708.1"/>
    <property type="molecule type" value="Genomic_DNA"/>
</dbReference>
<dbReference type="Pfam" id="PF00011">
    <property type="entry name" value="HSP20"/>
    <property type="match status" value="1"/>
</dbReference>
<proteinExistence type="inferred from homology"/>
<dbReference type="KEGG" id="bgx:ESN35_04185"/>
<organism evidence="5 7">
    <name type="scientific">Bifidobacterium pullorum subsp. gallinarum</name>
    <dbReference type="NCBI Taxonomy" id="78344"/>
    <lineage>
        <taxon>Bacteria</taxon>
        <taxon>Bacillati</taxon>
        <taxon>Actinomycetota</taxon>
        <taxon>Actinomycetes</taxon>
        <taxon>Bifidobacteriales</taxon>
        <taxon>Bifidobacteriaceae</taxon>
        <taxon>Bifidobacterium</taxon>
    </lineage>
</organism>
<dbReference type="InterPro" id="IPR002068">
    <property type="entry name" value="A-crystallin/Hsp20_dom"/>
</dbReference>
<dbReference type="Proteomes" id="UP000786560">
    <property type="component" value="Unassembled WGS sequence"/>
</dbReference>
<dbReference type="RefSeq" id="WP_033506121.1">
    <property type="nucleotide sequence ID" value="NZ_CP035464.1"/>
</dbReference>
<dbReference type="CDD" id="cd06471">
    <property type="entry name" value="ACD_LpsHSP_like"/>
    <property type="match status" value="1"/>
</dbReference>
<dbReference type="InterPro" id="IPR031107">
    <property type="entry name" value="Small_HSP"/>
</dbReference>
<dbReference type="InterPro" id="IPR008978">
    <property type="entry name" value="HSP20-like_chaperone"/>
</dbReference>
<dbReference type="OrthoDB" id="5242916at2"/>
<keyword evidence="5" id="KW-0346">Stress response</keyword>
<reference evidence="5 7" key="1">
    <citation type="submission" date="2014-03" db="EMBL/GenBank/DDBJ databases">
        <title>Genomics of Bifidobacteria.</title>
        <authorList>
            <person name="Ventura M."/>
            <person name="Milani C."/>
            <person name="Lugli G.A."/>
        </authorList>
    </citation>
    <scope>NUCLEOTIDE SEQUENCE [LARGE SCALE GENOMIC DNA]</scope>
    <source>
        <strain evidence="5 7">LMG 11586</strain>
    </source>
</reference>
<evidence type="ECO:0000313" key="6">
    <source>
        <dbReference type="EMBL" id="QAY32708.1"/>
    </source>
</evidence>
<evidence type="ECO:0000313" key="8">
    <source>
        <dbReference type="Proteomes" id="UP000293589"/>
    </source>
</evidence>
<dbReference type="PROSITE" id="PS01031">
    <property type="entry name" value="SHSP"/>
    <property type="match status" value="1"/>
</dbReference>
<evidence type="ECO:0000256" key="1">
    <source>
        <dbReference type="PROSITE-ProRule" id="PRU00285"/>
    </source>
</evidence>
<evidence type="ECO:0000259" key="3">
    <source>
        <dbReference type="PROSITE" id="PS01031"/>
    </source>
</evidence>
<dbReference type="PANTHER" id="PTHR11527">
    <property type="entry name" value="HEAT-SHOCK PROTEIN 20 FAMILY MEMBER"/>
    <property type="match status" value="1"/>
</dbReference>
<dbReference type="AlphaFoldDB" id="A0A087AQR5"/>
<dbReference type="Proteomes" id="UP000293589">
    <property type="component" value="Chromosome"/>
</dbReference>
<name>A0A087AQR5_9BIFI</name>
<reference evidence="4" key="3">
    <citation type="journal article" date="2021" name="PeerJ">
        <title>Extensive microbial diversity within the chicken gut microbiome revealed by metagenomics and culture.</title>
        <authorList>
            <person name="Gilroy R."/>
            <person name="Ravi A."/>
            <person name="Getino M."/>
            <person name="Pursley I."/>
            <person name="Horton D.L."/>
            <person name="Alikhan N.F."/>
            <person name="Baker D."/>
            <person name="Gharbi K."/>
            <person name="Hall N."/>
            <person name="Watson M."/>
            <person name="Adriaenssens E.M."/>
            <person name="Foster-Nyarko E."/>
            <person name="Jarju S."/>
            <person name="Secka A."/>
            <person name="Antonio M."/>
            <person name="Oren A."/>
            <person name="Chaudhuri R.R."/>
            <person name="La Ragione R."/>
            <person name="Hildebrand F."/>
            <person name="Pallen M.J."/>
        </authorList>
    </citation>
    <scope>NUCLEOTIDE SEQUENCE</scope>
    <source>
        <strain evidence="4">ChiBcolR7-4860</strain>
    </source>
</reference>
<evidence type="ECO:0000313" key="4">
    <source>
        <dbReference type="EMBL" id="HJG42083.1"/>
    </source>
</evidence>
<dbReference type="eggNOG" id="COG0071">
    <property type="taxonomic scope" value="Bacteria"/>
</dbReference>
<dbReference type="Proteomes" id="UP000029046">
    <property type="component" value="Unassembled WGS sequence"/>
</dbReference>
<reference evidence="4" key="4">
    <citation type="submission" date="2021-09" db="EMBL/GenBank/DDBJ databases">
        <authorList>
            <person name="Gilroy R."/>
        </authorList>
    </citation>
    <scope>NUCLEOTIDE SEQUENCE</scope>
    <source>
        <strain evidence="4">ChiBcolR7-4860</strain>
    </source>
</reference>
<gene>
    <name evidence="5" type="ORF">BIGA_0543</name>
    <name evidence="6" type="ORF">ESN35_04185</name>
    <name evidence="4" type="ORF">K8U73_06855</name>
</gene>